<gene>
    <name evidence="1" type="ORF">DFQ08_10490</name>
</gene>
<dbReference type="RefSeq" id="WP_262508884.1">
    <property type="nucleotide sequence ID" value="NZ_QPJO01000004.1"/>
</dbReference>
<evidence type="ECO:0000313" key="2">
    <source>
        <dbReference type="Proteomes" id="UP000253436"/>
    </source>
</evidence>
<reference evidence="1 2" key="1">
    <citation type="submission" date="2018-07" db="EMBL/GenBank/DDBJ databases">
        <title>Genomic Encyclopedia of Type Strains, Phase III (KMG-III): the genomes of soil and plant-associated and newly described type strains.</title>
        <authorList>
            <person name="Whitman W."/>
        </authorList>
    </citation>
    <scope>NUCLEOTIDE SEQUENCE [LARGE SCALE GENOMIC DNA]</scope>
    <source>
        <strain evidence="1 2">CECT 7958</strain>
    </source>
</reference>
<organism evidence="1 2">
    <name type="scientific">Winogradskyella arenosi</name>
    <dbReference type="NCBI Taxonomy" id="533325"/>
    <lineage>
        <taxon>Bacteria</taxon>
        <taxon>Pseudomonadati</taxon>
        <taxon>Bacteroidota</taxon>
        <taxon>Flavobacteriia</taxon>
        <taxon>Flavobacteriales</taxon>
        <taxon>Flavobacteriaceae</taxon>
        <taxon>Winogradskyella</taxon>
    </lineage>
</organism>
<dbReference type="AlphaFoldDB" id="A0A368ZCB6"/>
<dbReference type="Proteomes" id="UP000253436">
    <property type="component" value="Unassembled WGS sequence"/>
</dbReference>
<keyword evidence="2" id="KW-1185">Reference proteome</keyword>
<name>A0A368ZCB6_9FLAO</name>
<evidence type="ECO:0000313" key="1">
    <source>
        <dbReference type="EMBL" id="RCW90691.1"/>
    </source>
</evidence>
<protein>
    <submittedName>
        <fullName evidence="1">Uncharacterized protein</fullName>
    </submittedName>
</protein>
<comment type="caution">
    <text evidence="1">The sequence shown here is derived from an EMBL/GenBank/DDBJ whole genome shotgun (WGS) entry which is preliminary data.</text>
</comment>
<dbReference type="EMBL" id="QPJO01000004">
    <property type="protein sequence ID" value="RCW90691.1"/>
    <property type="molecule type" value="Genomic_DNA"/>
</dbReference>
<proteinExistence type="predicted"/>
<accession>A0A368ZCB6</accession>
<sequence length="41" mass="4279">MKTIADTFVGVTKIAKASGIPIFITGRSINPLAELGTTMLT</sequence>